<keyword evidence="2" id="KW-1185">Reference proteome</keyword>
<dbReference type="EMBL" id="JAUJYO010000010">
    <property type="protein sequence ID" value="KAK1306725.1"/>
    <property type="molecule type" value="Genomic_DNA"/>
</dbReference>
<gene>
    <name evidence="1" type="ORF">QJS10_CPA10g01914</name>
</gene>
<reference evidence="1" key="1">
    <citation type="journal article" date="2023" name="Nat. Commun.">
        <title>Diploid and tetraploid genomes of Acorus and the evolution of monocots.</title>
        <authorList>
            <person name="Ma L."/>
            <person name="Liu K.W."/>
            <person name="Li Z."/>
            <person name="Hsiao Y.Y."/>
            <person name="Qi Y."/>
            <person name="Fu T."/>
            <person name="Tang G.D."/>
            <person name="Zhang D."/>
            <person name="Sun W.H."/>
            <person name="Liu D.K."/>
            <person name="Li Y."/>
            <person name="Chen G.Z."/>
            <person name="Liu X.D."/>
            <person name="Liao X.Y."/>
            <person name="Jiang Y.T."/>
            <person name="Yu X."/>
            <person name="Hao Y."/>
            <person name="Huang J."/>
            <person name="Zhao X.W."/>
            <person name="Ke S."/>
            <person name="Chen Y.Y."/>
            <person name="Wu W.L."/>
            <person name="Hsu J.L."/>
            <person name="Lin Y.F."/>
            <person name="Huang M.D."/>
            <person name="Li C.Y."/>
            <person name="Huang L."/>
            <person name="Wang Z.W."/>
            <person name="Zhao X."/>
            <person name="Zhong W.Y."/>
            <person name="Peng D.H."/>
            <person name="Ahmad S."/>
            <person name="Lan S."/>
            <person name="Zhang J.S."/>
            <person name="Tsai W.C."/>
            <person name="Van de Peer Y."/>
            <person name="Liu Z.J."/>
        </authorList>
    </citation>
    <scope>NUCLEOTIDE SEQUENCE</scope>
    <source>
        <strain evidence="1">CP</strain>
    </source>
</reference>
<dbReference type="Proteomes" id="UP001180020">
    <property type="component" value="Unassembled WGS sequence"/>
</dbReference>
<reference evidence="1" key="2">
    <citation type="submission" date="2023-06" db="EMBL/GenBank/DDBJ databases">
        <authorList>
            <person name="Ma L."/>
            <person name="Liu K.-W."/>
            <person name="Li Z."/>
            <person name="Hsiao Y.-Y."/>
            <person name="Qi Y."/>
            <person name="Fu T."/>
            <person name="Tang G."/>
            <person name="Zhang D."/>
            <person name="Sun W.-H."/>
            <person name="Liu D.-K."/>
            <person name="Li Y."/>
            <person name="Chen G.-Z."/>
            <person name="Liu X.-D."/>
            <person name="Liao X.-Y."/>
            <person name="Jiang Y.-T."/>
            <person name="Yu X."/>
            <person name="Hao Y."/>
            <person name="Huang J."/>
            <person name="Zhao X.-W."/>
            <person name="Ke S."/>
            <person name="Chen Y.-Y."/>
            <person name="Wu W.-L."/>
            <person name="Hsu J.-L."/>
            <person name="Lin Y.-F."/>
            <person name="Huang M.-D."/>
            <person name="Li C.-Y."/>
            <person name="Huang L."/>
            <person name="Wang Z.-W."/>
            <person name="Zhao X."/>
            <person name="Zhong W.-Y."/>
            <person name="Peng D.-H."/>
            <person name="Ahmad S."/>
            <person name="Lan S."/>
            <person name="Zhang J.-S."/>
            <person name="Tsai W.-C."/>
            <person name="Van De Peer Y."/>
            <person name="Liu Z.-J."/>
        </authorList>
    </citation>
    <scope>NUCLEOTIDE SEQUENCE</scope>
    <source>
        <strain evidence="1">CP</strain>
        <tissue evidence="1">Leaves</tissue>
    </source>
</reference>
<sequence>MFRDNLLASPSSYSALHRQCIRHRDLLHGRALHHHRDLLHGGGRCGRRWRWRRGGGGQGRAEEATPRCAEETTSRCIDCYHGLP</sequence>
<evidence type="ECO:0000313" key="1">
    <source>
        <dbReference type="EMBL" id="KAK1306725.1"/>
    </source>
</evidence>
<dbReference type="AlphaFoldDB" id="A0AAV9DZN7"/>
<proteinExistence type="predicted"/>
<protein>
    <submittedName>
        <fullName evidence="1">Uncharacterized protein</fullName>
    </submittedName>
</protein>
<organism evidence="1 2">
    <name type="scientific">Acorus calamus</name>
    <name type="common">Sweet flag</name>
    <dbReference type="NCBI Taxonomy" id="4465"/>
    <lineage>
        <taxon>Eukaryota</taxon>
        <taxon>Viridiplantae</taxon>
        <taxon>Streptophyta</taxon>
        <taxon>Embryophyta</taxon>
        <taxon>Tracheophyta</taxon>
        <taxon>Spermatophyta</taxon>
        <taxon>Magnoliopsida</taxon>
        <taxon>Liliopsida</taxon>
        <taxon>Acoraceae</taxon>
        <taxon>Acorus</taxon>
    </lineage>
</organism>
<name>A0AAV9DZN7_ACOCL</name>
<comment type="caution">
    <text evidence="1">The sequence shown here is derived from an EMBL/GenBank/DDBJ whole genome shotgun (WGS) entry which is preliminary data.</text>
</comment>
<accession>A0AAV9DZN7</accession>
<evidence type="ECO:0000313" key="2">
    <source>
        <dbReference type="Proteomes" id="UP001180020"/>
    </source>
</evidence>